<keyword evidence="2" id="KW-1185">Reference proteome</keyword>
<dbReference type="Proteomes" id="UP000178912">
    <property type="component" value="Unassembled WGS sequence"/>
</dbReference>
<evidence type="ECO:0000313" key="2">
    <source>
        <dbReference type="Proteomes" id="UP000178912"/>
    </source>
</evidence>
<evidence type="ECO:0000313" key="1">
    <source>
        <dbReference type="EMBL" id="CZT02162.1"/>
    </source>
</evidence>
<name>A0A1E1KVJ2_9HELO</name>
<reference evidence="2" key="1">
    <citation type="submission" date="2016-03" db="EMBL/GenBank/DDBJ databases">
        <authorList>
            <person name="Guldener U."/>
        </authorList>
    </citation>
    <scope>NUCLEOTIDE SEQUENCE [LARGE SCALE GENOMIC DNA]</scope>
    <source>
        <strain evidence="2">04CH-RAC-A.6.1</strain>
    </source>
</reference>
<sequence>MTAYYSTGPGLISVGLGDVGPHSLVQQLGHLA</sequence>
<organism evidence="1 2">
    <name type="scientific">Rhynchosporium agropyri</name>
    <dbReference type="NCBI Taxonomy" id="914238"/>
    <lineage>
        <taxon>Eukaryota</taxon>
        <taxon>Fungi</taxon>
        <taxon>Dikarya</taxon>
        <taxon>Ascomycota</taxon>
        <taxon>Pezizomycotina</taxon>
        <taxon>Leotiomycetes</taxon>
        <taxon>Helotiales</taxon>
        <taxon>Ploettnerulaceae</taxon>
        <taxon>Rhynchosporium</taxon>
    </lineage>
</organism>
<dbReference type="AlphaFoldDB" id="A0A1E1KVJ2"/>
<protein>
    <submittedName>
        <fullName evidence="1">Uncharacterized protein</fullName>
    </submittedName>
</protein>
<accession>A0A1E1KVJ2</accession>
<dbReference type="EMBL" id="FJUX01000055">
    <property type="protein sequence ID" value="CZT02162.1"/>
    <property type="molecule type" value="Genomic_DNA"/>
</dbReference>
<proteinExistence type="predicted"/>
<gene>
    <name evidence="1" type="ORF">RAG0_09446</name>
</gene>